<sequence>MGKHLLLLLLGLSILLDFLQALECHNCSYVNPDGSCQTERNTCKARKYQKCILRKYYEGRWGLRSLLS</sequence>
<feature type="signal peptide" evidence="1">
    <location>
        <begin position="1"/>
        <end position="21"/>
    </location>
</feature>
<evidence type="ECO:0000259" key="2">
    <source>
        <dbReference type="Pfam" id="PF00021"/>
    </source>
</evidence>
<reference evidence="4" key="1">
    <citation type="submission" date="2025-08" db="UniProtKB">
        <authorList>
            <consortium name="RefSeq"/>
        </authorList>
    </citation>
    <scope>IDENTIFICATION</scope>
</reference>
<dbReference type="InterPro" id="IPR016054">
    <property type="entry name" value="LY6_UPA_recep-like"/>
</dbReference>
<accession>A0A2Y9RJX5</accession>
<protein>
    <submittedName>
        <fullName evidence="4">Secreted seminal-vesicle Ly-6 protein 1-like</fullName>
    </submittedName>
</protein>
<gene>
    <name evidence="4" type="primary">LOC105756587</name>
</gene>
<keyword evidence="3" id="KW-1185">Reference proteome</keyword>
<name>A0A2Y9RJX5_TRIMA</name>
<dbReference type="GeneID" id="105756587"/>
<dbReference type="AlphaFoldDB" id="A0A2Y9RJX5"/>
<evidence type="ECO:0000256" key="1">
    <source>
        <dbReference type="SAM" id="SignalP"/>
    </source>
</evidence>
<keyword evidence="1" id="KW-0732">Signal</keyword>
<feature type="chain" id="PRO_5016144342" evidence="1">
    <location>
        <begin position="22"/>
        <end position="68"/>
    </location>
</feature>
<dbReference type="STRING" id="127582.A0A2Y9RJX5"/>
<evidence type="ECO:0000313" key="3">
    <source>
        <dbReference type="Proteomes" id="UP000248480"/>
    </source>
</evidence>
<feature type="domain" description="UPAR/Ly6" evidence="2">
    <location>
        <begin position="20"/>
        <end position="60"/>
    </location>
</feature>
<dbReference type="Proteomes" id="UP000248480">
    <property type="component" value="Unplaced"/>
</dbReference>
<dbReference type="RefSeq" id="XP_023592264.1">
    <property type="nucleotide sequence ID" value="XM_023736496.1"/>
</dbReference>
<evidence type="ECO:0000313" key="4">
    <source>
        <dbReference type="RefSeq" id="XP_023592264.1"/>
    </source>
</evidence>
<dbReference type="InParanoid" id="A0A2Y9RJX5"/>
<dbReference type="KEGG" id="tmu:105756587"/>
<organism evidence="3 4">
    <name type="scientific">Trichechus manatus latirostris</name>
    <name type="common">Florida manatee</name>
    <dbReference type="NCBI Taxonomy" id="127582"/>
    <lineage>
        <taxon>Eukaryota</taxon>
        <taxon>Metazoa</taxon>
        <taxon>Chordata</taxon>
        <taxon>Craniata</taxon>
        <taxon>Vertebrata</taxon>
        <taxon>Euteleostomi</taxon>
        <taxon>Mammalia</taxon>
        <taxon>Eutheria</taxon>
        <taxon>Afrotheria</taxon>
        <taxon>Sirenia</taxon>
        <taxon>Trichechidae</taxon>
        <taxon>Trichechus</taxon>
    </lineage>
</organism>
<proteinExistence type="predicted"/>
<dbReference type="Pfam" id="PF00021">
    <property type="entry name" value="UPAR_LY6"/>
    <property type="match status" value="1"/>
</dbReference>